<reference evidence="1 2" key="1">
    <citation type="submission" date="2023-04" db="EMBL/GenBank/DDBJ databases">
        <title>A novel bacteria isolated from coastal sediment.</title>
        <authorList>
            <person name="Liu X.-J."/>
            <person name="Du Z.-J."/>
        </authorList>
    </citation>
    <scope>NUCLEOTIDE SEQUENCE [LARGE SCALE GENOMIC DNA]</scope>
    <source>
        <strain evidence="1 2">SDUM461003</strain>
    </source>
</reference>
<dbReference type="Proteomes" id="UP001225316">
    <property type="component" value="Unassembled WGS sequence"/>
</dbReference>
<protein>
    <submittedName>
        <fullName evidence="1">Uncharacterized protein</fullName>
    </submittedName>
</protein>
<accession>A0ABU1AZ26</accession>
<comment type="caution">
    <text evidence="1">The sequence shown here is derived from an EMBL/GenBank/DDBJ whole genome shotgun (WGS) entry which is preliminary data.</text>
</comment>
<keyword evidence="2" id="KW-1185">Reference proteome</keyword>
<evidence type="ECO:0000313" key="2">
    <source>
        <dbReference type="Proteomes" id="UP001225316"/>
    </source>
</evidence>
<sequence length="241" mass="27774">MSIQRKFKVTTTITQYMWASSRSDAEKFQEELIKKGKLDVMRHGETDVKYCFAGGKDFLEAPEDISQTRNPIEEPRRGDWLEIEHGDVKACALVRRLTRRKVYYYEALSKTERSVDRDRWIQWASQHNIHPSYDGIVPPFIVDEAINAHEERGMLSGFSATPDSSLILEILDKYGYVPDDYEVENGYWAEVYIDNAISEKILSSQKEPALRTGTDGDQEFGDFAVGFSEELPTMDEFDSKF</sequence>
<proteinExistence type="predicted"/>
<dbReference type="EMBL" id="JARXHW010000065">
    <property type="protein sequence ID" value="MDQ8209380.1"/>
    <property type="molecule type" value="Genomic_DNA"/>
</dbReference>
<dbReference type="RefSeq" id="WP_308952298.1">
    <property type="nucleotide sequence ID" value="NZ_JARXHW010000065.1"/>
</dbReference>
<evidence type="ECO:0000313" key="1">
    <source>
        <dbReference type="EMBL" id="MDQ8209380.1"/>
    </source>
</evidence>
<name>A0ABU1AZ26_9BACT</name>
<organism evidence="1 2">
    <name type="scientific">Thalassobacterium maritimum</name>
    <dbReference type="NCBI Taxonomy" id="3041265"/>
    <lineage>
        <taxon>Bacteria</taxon>
        <taxon>Pseudomonadati</taxon>
        <taxon>Verrucomicrobiota</taxon>
        <taxon>Opitutia</taxon>
        <taxon>Puniceicoccales</taxon>
        <taxon>Coraliomargaritaceae</taxon>
        <taxon>Thalassobacterium</taxon>
    </lineage>
</organism>
<gene>
    <name evidence="1" type="ORF">QEH52_17765</name>
</gene>